<reference evidence="5 6" key="1">
    <citation type="submission" date="2024-04" db="EMBL/GenBank/DDBJ databases">
        <authorList>
            <person name="Rising A."/>
            <person name="Reimegard J."/>
            <person name="Sonavane S."/>
            <person name="Akerstrom W."/>
            <person name="Nylinder S."/>
            <person name="Hedman E."/>
            <person name="Kallberg Y."/>
        </authorList>
    </citation>
    <scope>NUCLEOTIDE SEQUENCE [LARGE SCALE GENOMIC DNA]</scope>
</reference>
<dbReference type="InterPro" id="IPR006621">
    <property type="entry name" value="Nose-resist-to-fluoxetine_N"/>
</dbReference>
<feature type="chain" id="PRO_5043651509" description="Nose resistant-to-fluoxetine protein N-terminal domain-containing protein" evidence="3">
    <location>
        <begin position="21"/>
        <end position="770"/>
    </location>
</feature>
<name>A0AAV2BTA8_9ARAC</name>
<dbReference type="SMART" id="SM00703">
    <property type="entry name" value="NRF"/>
    <property type="match status" value="1"/>
</dbReference>
<keyword evidence="2" id="KW-1133">Transmembrane helix</keyword>
<feature type="signal peptide" evidence="3">
    <location>
        <begin position="1"/>
        <end position="20"/>
    </location>
</feature>
<evidence type="ECO:0000313" key="5">
    <source>
        <dbReference type="EMBL" id="CAL1299293.1"/>
    </source>
</evidence>
<evidence type="ECO:0000256" key="2">
    <source>
        <dbReference type="SAM" id="Phobius"/>
    </source>
</evidence>
<feature type="transmembrane region" description="Helical" evidence="2">
    <location>
        <begin position="497"/>
        <end position="519"/>
    </location>
</feature>
<evidence type="ECO:0000313" key="6">
    <source>
        <dbReference type="Proteomes" id="UP001497382"/>
    </source>
</evidence>
<feature type="transmembrane region" description="Helical" evidence="2">
    <location>
        <begin position="577"/>
        <end position="598"/>
    </location>
</feature>
<sequence>MEIFAFISSIFYVMFLLIRAEEFSSTEANDSAIVDAFENSVTGMENNIKSFMNNIIKQMLPHAFRVGMNSEASFACLFDLSKTFRGVKNLESWAVRMMDATGKPSGGLMEGTSTALGDYDECLDVKSPSGYRITGEYCLLEIKPPGSIVDAMKDYQVNKEQTNHSIANTKSFIGFLQKVRTNPDHVLFRLGICVPASCSEEGIQSLLDLALEDFDVPIKVAHCDYNYEFTLESYEIVIIFFLVLLIVLVVFGTVVSVVNRDYNISSDSSTDKPENSTTEATKGRRQSFNRCMEIFSKLSLCHNTKKLFNCESEGDASDVIKGMKVLTIMFAIFSHTYALPHPLHLYRFRNTLNFTKFIDEVLFGAIANASVGADTFFFLAGFHFIFNRWRLFKRTNILSYILKFISVMYIRIIAIQILVGCFLFLMPTFGSGPLWEEFVEGPIENCKETWWMNLLFIQNFLGPYDICLYPTWIMATIMQTFLITAAIVYMMHRWPTYGILTTLFTLILAMIGIAVVTGVEGYPATLTIYFYDYRTSIYFWKHLYTQFYAHIGPQCIGMLLAYFIAEYPVRKIDKRIVIPLWIICLVTLSSIIFGLHSYRDGQQMHRALAIFYAAVHRQAWAIALAWMIYACCAGQGGIINNLFTWKGFIPMERLCYLAYMLHIPLMYYHGGVQRERMFMGHYNQIMCFLSYATLSFLLASVCYLFFQVPYEVFEGMVFDKHNGNIWGANSVAVSQTTSENNDEEKVSNEDETKSHKSKVLYNRNEETERF</sequence>
<feature type="transmembrane region" description="Helical" evidence="2">
    <location>
        <begin position="363"/>
        <end position="386"/>
    </location>
</feature>
<feature type="compositionally biased region" description="Basic and acidic residues" evidence="1">
    <location>
        <begin position="743"/>
        <end position="754"/>
    </location>
</feature>
<feature type="transmembrane region" description="Helical" evidence="2">
    <location>
        <begin position="407"/>
        <end position="426"/>
    </location>
</feature>
<dbReference type="PANTHER" id="PTHR11161">
    <property type="entry name" value="O-ACYLTRANSFERASE"/>
    <property type="match status" value="1"/>
</dbReference>
<feature type="transmembrane region" description="Helical" evidence="2">
    <location>
        <begin position="325"/>
        <end position="343"/>
    </location>
</feature>
<keyword evidence="6" id="KW-1185">Reference proteome</keyword>
<feature type="transmembrane region" description="Helical" evidence="2">
    <location>
        <begin position="547"/>
        <end position="565"/>
    </location>
</feature>
<dbReference type="Proteomes" id="UP001497382">
    <property type="component" value="Unassembled WGS sequence"/>
</dbReference>
<accession>A0AAV2BTA8</accession>
<gene>
    <name evidence="5" type="ORF">LARSCL_LOCUS21272</name>
</gene>
<feature type="region of interest" description="Disordered" evidence="1">
    <location>
        <begin position="736"/>
        <end position="770"/>
    </location>
</feature>
<dbReference type="PANTHER" id="PTHR11161:SF0">
    <property type="entry name" value="O-ACYLTRANSFERASE LIKE PROTEIN"/>
    <property type="match status" value="1"/>
</dbReference>
<keyword evidence="2" id="KW-0472">Membrane</keyword>
<feature type="transmembrane region" description="Helical" evidence="2">
    <location>
        <begin position="236"/>
        <end position="258"/>
    </location>
</feature>
<feature type="transmembrane region" description="Helical" evidence="2">
    <location>
        <begin position="469"/>
        <end position="490"/>
    </location>
</feature>
<dbReference type="InterPro" id="IPR052728">
    <property type="entry name" value="O2_lipid_transport_reg"/>
</dbReference>
<evidence type="ECO:0000259" key="4">
    <source>
        <dbReference type="SMART" id="SM00703"/>
    </source>
</evidence>
<dbReference type="GO" id="GO:0016747">
    <property type="term" value="F:acyltransferase activity, transferring groups other than amino-acyl groups"/>
    <property type="evidence" value="ECO:0007669"/>
    <property type="project" value="InterPro"/>
</dbReference>
<protein>
    <recommendedName>
        <fullName evidence="4">Nose resistant-to-fluoxetine protein N-terminal domain-containing protein</fullName>
    </recommendedName>
</protein>
<dbReference type="AlphaFoldDB" id="A0AAV2BTA8"/>
<comment type="caution">
    <text evidence="5">The sequence shown here is derived from an EMBL/GenBank/DDBJ whole genome shotgun (WGS) entry which is preliminary data.</text>
</comment>
<keyword evidence="3" id="KW-0732">Signal</keyword>
<dbReference type="InterPro" id="IPR002656">
    <property type="entry name" value="Acyl_transf_3_dom"/>
</dbReference>
<dbReference type="Pfam" id="PF01757">
    <property type="entry name" value="Acyl_transf_3"/>
    <property type="match status" value="1"/>
</dbReference>
<feature type="domain" description="Nose resistant-to-fluoxetine protein N-terminal" evidence="4">
    <location>
        <begin position="73"/>
        <end position="225"/>
    </location>
</feature>
<feature type="transmembrane region" description="Helical" evidence="2">
    <location>
        <begin position="618"/>
        <end position="642"/>
    </location>
</feature>
<feature type="transmembrane region" description="Helical" evidence="2">
    <location>
        <begin position="682"/>
        <end position="706"/>
    </location>
</feature>
<proteinExistence type="predicted"/>
<dbReference type="EMBL" id="CAXIEN010000493">
    <property type="protein sequence ID" value="CAL1299293.1"/>
    <property type="molecule type" value="Genomic_DNA"/>
</dbReference>
<evidence type="ECO:0000256" key="3">
    <source>
        <dbReference type="SAM" id="SignalP"/>
    </source>
</evidence>
<organism evidence="5 6">
    <name type="scientific">Larinioides sclopetarius</name>
    <dbReference type="NCBI Taxonomy" id="280406"/>
    <lineage>
        <taxon>Eukaryota</taxon>
        <taxon>Metazoa</taxon>
        <taxon>Ecdysozoa</taxon>
        <taxon>Arthropoda</taxon>
        <taxon>Chelicerata</taxon>
        <taxon>Arachnida</taxon>
        <taxon>Araneae</taxon>
        <taxon>Araneomorphae</taxon>
        <taxon>Entelegynae</taxon>
        <taxon>Araneoidea</taxon>
        <taxon>Araneidae</taxon>
        <taxon>Larinioides</taxon>
    </lineage>
</organism>
<keyword evidence="2" id="KW-0812">Transmembrane</keyword>
<dbReference type="Pfam" id="PF20146">
    <property type="entry name" value="NRF"/>
    <property type="match status" value="1"/>
</dbReference>
<evidence type="ECO:0000256" key="1">
    <source>
        <dbReference type="SAM" id="MobiDB-lite"/>
    </source>
</evidence>